<reference evidence="2 3" key="1">
    <citation type="journal article" date="2014" name="Int. J. Syst. Evol. Microbiol.">
        <title>Complete genome sequence of Corynebacterium casei LMG S-19264T (=DSM 44701T), isolated from a smear-ripened cheese.</title>
        <authorList>
            <consortium name="US DOE Joint Genome Institute (JGI-PGF)"/>
            <person name="Walter F."/>
            <person name="Albersmeier A."/>
            <person name="Kalinowski J."/>
            <person name="Ruckert C."/>
        </authorList>
    </citation>
    <scope>NUCLEOTIDE SEQUENCE [LARGE SCALE GENOMIC DNA]</scope>
    <source>
        <strain evidence="2 3">CGMCC 1.15896</strain>
    </source>
</reference>
<keyword evidence="3" id="KW-1185">Reference proteome</keyword>
<protein>
    <recommendedName>
        <fullName evidence="1">Cyclic nucleotide-binding domain-containing protein</fullName>
    </recommendedName>
</protein>
<dbReference type="RefSeq" id="WP_127073608.1">
    <property type="nucleotide sequence ID" value="NZ_BMKB01000001.1"/>
</dbReference>
<accession>A0A916R689</accession>
<dbReference type="SMART" id="SM00100">
    <property type="entry name" value="cNMP"/>
    <property type="match status" value="1"/>
</dbReference>
<dbReference type="Proteomes" id="UP000596977">
    <property type="component" value="Unassembled WGS sequence"/>
</dbReference>
<evidence type="ECO:0000313" key="2">
    <source>
        <dbReference type="EMBL" id="GGA37328.1"/>
    </source>
</evidence>
<dbReference type="OrthoDB" id="9807547at2"/>
<dbReference type="AlphaFoldDB" id="A0A916R689"/>
<dbReference type="CDD" id="cd00038">
    <property type="entry name" value="CAP_ED"/>
    <property type="match status" value="1"/>
</dbReference>
<dbReference type="InterPro" id="IPR014710">
    <property type="entry name" value="RmlC-like_jellyroll"/>
</dbReference>
<proteinExistence type="predicted"/>
<dbReference type="PROSITE" id="PS00889">
    <property type="entry name" value="CNMP_BINDING_2"/>
    <property type="match status" value="1"/>
</dbReference>
<dbReference type="InterPro" id="IPR018488">
    <property type="entry name" value="cNMP-bd_CS"/>
</dbReference>
<dbReference type="PROSITE" id="PS50042">
    <property type="entry name" value="CNMP_BINDING_3"/>
    <property type="match status" value="1"/>
</dbReference>
<sequence length="151" mass="16609">MHDNEVTRAFRYFDLFADFSDEQLNLLSFVSEIVSLGVGDVLYSIGDPADGGYILFEGRLEAFDEATGESGDYDITAPALIGELGLLLTRPRSATIVASEPARLVFVPRESFLKLLRTDPALAESVSETLRDELARYLDSIARLAPRFSGN</sequence>
<dbReference type="InterPro" id="IPR000595">
    <property type="entry name" value="cNMP-bd_dom"/>
</dbReference>
<gene>
    <name evidence="2" type="ORF">GCM10011499_03370</name>
</gene>
<comment type="caution">
    <text evidence="2">The sequence shown here is derived from an EMBL/GenBank/DDBJ whole genome shotgun (WGS) entry which is preliminary data.</text>
</comment>
<dbReference type="Gene3D" id="2.60.120.10">
    <property type="entry name" value="Jelly Rolls"/>
    <property type="match status" value="1"/>
</dbReference>
<dbReference type="SUPFAM" id="SSF51206">
    <property type="entry name" value="cAMP-binding domain-like"/>
    <property type="match status" value="1"/>
</dbReference>
<dbReference type="EMBL" id="BMKB01000001">
    <property type="protein sequence ID" value="GGA37328.1"/>
    <property type="molecule type" value="Genomic_DNA"/>
</dbReference>
<evidence type="ECO:0000259" key="1">
    <source>
        <dbReference type="PROSITE" id="PS50042"/>
    </source>
</evidence>
<dbReference type="InterPro" id="IPR018490">
    <property type="entry name" value="cNMP-bd_dom_sf"/>
</dbReference>
<feature type="domain" description="Cyclic nucleotide-binding" evidence="1">
    <location>
        <begin position="15"/>
        <end position="133"/>
    </location>
</feature>
<organism evidence="2 3">
    <name type="scientific">Pelagibacterium lentulum</name>
    <dbReference type="NCBI Taxonomy" id="2029865"/>
    <lineage>
        <taxon>Bacteria</taxon>
        <taxon>Pseudomonadati</taxon>
        <taxon>Pseudomonadota</taxon>
        <taxon>Alphaproteobacteria</taxon>
        <taxon>Hyphomicrobiales</taxon>
        <taxon>Devosiaceae</taxon>
        <taxon>Pelagibacterium</taxon>
    </lineage>
</organism>
<dbReference type="Pfam" id="PF00027">
    <property type="entry name" value="cNMP_binding"/>
    <property type="match status" value="1"/>
</dbReference>
<name>A0A916R689_9HYPH</name>
<evidence type="ECO:0000313" key="3">
    <source>
        <dbReference type="Proteomes" id="UP000596977"/>
    </source>
</evidence>